<protein>
    <submittedName>
        <fullName evidence="1">Uncharacterized protein</fullName>
    </submittedName>
</protein>
<gene>
    <name evidence="1" type="ORF">BJF95_04685</name>
</gene>
<dbReference type="STRING" id="1867956.BJF95_04685"/>
<sequence length="277" mass="30974">MIMAASGIEFTETTEYEHFLSNVSGAILTKERVLMINQARDYFQESLAGILHLETAVTSMEPLDKHVRVNGELFDYVIDATWGHFLSIPRELYFEPTMLLYYEAMDHHPAVTLVDGSLCSVYPTEDPSIFTLSSVAHTPLGGFTNANQARACINSVDSVLIREKQTAMENQMMRYLPQFCESFQFKGVQLAIKTKPVGMEDDRSCAIYRNDRIFSVLSGKIDTIFYATERILSSLEGSQLFSTPRNVSIRNDIVAASSRQAGARIASSNKKNLAQDA</sequence>
<dbReference type="Proteomes" id="UP000186894">
    <property type="component" value="Unassembled WGS sequence"/>
</dbReference>
<dbReference type="EMBL" id="MKIM01000026">
    <property type="protein sequence ID" value="OLP44888.1"/>
    <property type="molecule type" value="Genomic_DNA"/>
</dbReference>
<proteinExistence type="predicted"/>
<name>A0A1Q8ZS30_9HYPH</name>
<comment type="caution">
    <text evidence="1">The sequence shown here is derived from an EMBL/GenBank/DDBJ whole genome shotgun (WGS) entry which is preliminary data.</text>
</comment>
<organism evidence="1 2">
    <name type="scientific">Rhizobium oryziradicis</name>
    <dbReference type="NCBI Taxonomy" id="1867956"/>
    <lineage>
        <taxon>Bacteria</taxon>
        <taxon>Pseudomonadati</taxon>
        <taxon>Pseudomonadota</taxon>
        <taxon>Alphaproteobacteria</taxon>
        <taxon>Hyphomicrobiales</taxon>
        <taxon>Rhizobiaceae</taxon>
        <taxon>Rhizobium/Agrobacterium group</taxon>
        <taxon>Rhizobium</taxon>
    </lineage>
</organism>
<evidence type="ECO:0000313" key="2">
    <source>
        <dbReference type="Proteomes" id="UP000186894"/>
    </source>
</evidence>
<keyword evidence="2" id="KW-1185">Reference proteome</keyword>
<evidence type="ECO:0000313" key="1">
    <source>
        <dbReference type="EMBL" id="OLP44888.1"/>
    </source>
</evidence>
<reference evidence="1 2" key="1">
    <citation type="submission" date="2016-09" db="EMBL/GenBank/DDBJ databases">
        <title>Rhizobium oryziradicis sp. nov., isolated from the root of rice.</title>
        <authorList>
            <person name="Zhao J."/>
            <person name="Zhang X."/>
        </authorList>
    </citation>
    <scope>NUCLEOTIDE SEQUENCE [LARGE SCALE GENOMIC DNA]</scope>
    <source>
        <strain evidence="1 2">N19</strain>
    </source>
</reference>
<dbReference type="AlphaFoldDB" id="A0A1Q8ZS30"/>
<accession>A0A1Q8ZS30</accession>